<evidence type="ECO:0000256" key="5">
    <source>
        <dbReference type="SAM" id="Phobius"/>
    </source>
</evidence>
<keyword evidence="5" id="KW-0812">Transmembrane</keyword>
<evidence type="ECO:0000313" key="8">
    <source>
        <dbReference type="Proteomes" id="UP000813018"/>
    </source>
</evidence>
<name>A0ABS7CTI7_9BACT</name>
<feature type="active site" description="Proton donor" evidence="4">
    <location>
        <position position="410"/>
    </location>
</feature>
<dbReference type="InterPro" id="IPR022790">
    <property type="entry name" value="GH26_dom"/>
</dbReference>
<proteinExistence type="inferred from homology"/>
<gene>
    <name evidence="7" type="ORF">K0O23_08800</name>
</gene>
<evidence type="ECO:0000256" key="1">
    <source>
        <dbReference type="ARBA" id="ARBA00007754"/>
    </source>
</evidence>
<keyword evidence="2 4" id="KW-0378">Hydrolase</keyword>
<evidence type="ECO:0000313" key="7">
    <source>
        <dbReference type="EMBL" id="MBW7467166.1"/>
    </source>
</evidence>
<dbReference type="PANTHER" id="PTHR40079:SF4">
    <property type="entry name" value="GH26 DOMAIN-CONTAINING PROTEIN-RELATED"/>
    <property type="match status" value="1"/>
</dbReference>
<evidence type="ECO:0000256" key="3">
    <source>
        <dbReference type="ARBA" id="ARBA00023295"/>
    </source>
</evidence>
<dbReference type="PROSITE" id="PS51764">
    <property type="entry name" value="GH26"/>
    <property type="match status" value="1"/>
</dbReference>
<comment type="similarity">
    <text evidence="1 4">Belongs to the glycosyl hydrolase 26 family.</text>
</comment>
<evidence type="ECO:0000256" key="2">
    <source>
        <dbReference type="ARBA" id="ARBA00022801"/>
    </source>
</evidence>
<evidence type="ECO:0000256" key="4">
    <source>
        <dbReference type="PROSITE-ProRule" id="PRU01100"/>
    </source>
</evidence>
<dbReference type="SUPFAM" id="SSF51445">
    <property type="entry name" value="(Trans)glycosidases"/>
    <property type="match status" value="2"/>
</dbReference>
<keyword evidence="5" id="KW-1133">Transmembrane helix</keyword>
<dbReference type="InterPro" id="IPR000805">
    <property type="entry name" value="Glyco_hydro_26"/>
</dbReference>
<protein>
    <recommendedName>
        <fullName evidence="6">GH26 domain-containing protein</fullName>
    </recommendedName>
</protein>
<evidence type="ECO:0000259" key="6">
    <source>
        <dbReference type="PROSITE" id="PS51764"/>
    </source>
</evidence>
<dbReference type="Gene3D" id="3.20.20.80">
    <property type="entry name" value="Glycosidases"/>
    <property type="match status" value="2"/>
</dbReference>
<comment type="caution">
    <text evidence="7">The sequence shown here is derived from an EMBL/GenBank/DDBJ whole genome shotgun (WGS) entry which is preliminary data.</text>
</comment>
<keyword evidence="3 4" id="KW-0326">Glycosidase</keyword>
<dbReference type="PANTHER" id="PTHR40079">
    <property type="entry name" value="MANNAN ENDO-1,4-BETA-MANNOSIDASE E-RELATED"/>
    <property type="match status" value="1"/>
</dbReference>
<organism evidence="7 8">
    <name type="scientific">Pontibacter aydingkolensis</name>
    <dbReference type="NCBI Taxonomy" id="1911536"/>
    <lineage>
        <taxon>Bacteria</taxon>
        <taxon>Pseudomonadati</taxon>
        <taxon>Bacteroidota</taxon>
        <taxon>Cytophagia</taxon>
        <taxon>Cytophagales</taxon>
        <taxon>Hymenobacteraceae</taxon>
        <taxon>Pontibacter</taxon>
    </lineage>
</organism>
<sequence length="582" mass="67813">MKTGLRIILILTFVSGMLFLFKIGIHYNKRHFISDELAETPNQLIIGSYDDYCKQNLNIPTGSLKIYTFKWLNPDTMMIREQLYSTLTKGQAVLLTIELLDKQVEDATDANVLQALLNGVYDNKIRAMCHALIQNQDNIYLRWNPDMEVPSEHYYWQNQAPALYIKAFRYFAKKCKTYIPNAKIVWGPAGFPGTLEYWPGADVVDFSSVTINSPSEISTPVKYPSANSKTELIKRKLHRLRFIQKPIIVILSNQIKKDIYTEKDVKDAALAIEAFNKDSLIRIKQVQSRQNIPVRFTSRLTKEQESKANLKVGVYDPLRALTDHKSVSVEHIFTNWTDIKNGKFRRQFKEASARKHDVIVTMEPWRAIRNEKDRAVLAKVIQGKFDNELAELYRIISNTDRTVYLRWAHEMEIPIVRYPWQSQDPHLYIKSYRYFVKQKPFKTSNIRFVWGPAGDRGSLEWWPGDDVTDYISIAIYGLPDKNITDHRLQETFEAILNRKLYRMRFVNKPIFITEFGVKGPEKYQMKWMSEAAITLNKHPQVIGICYFNMVDSPKAWGEIDAPKWNISTKTFESFTKTLARPH</sequence>
<feature type="transmembrane region" description="Helical" evidence="5">
    <location>
        <begin position="7"/>
        <end position="27"/>
    </location>
</feature>
<accession>A0ABS7CTI7</accession>
<keyword evidence="8" id="KW-1185">Reference proteome</keyword>
<dbReference type="Proteomes" id="UP000813018">
    <property type="component" value="Unassembled WGS sequence"/>
</dbReference>
<dbReference type="InterPro" id="IPR017853">
    <property type="entry name" value="GH"/>
</dbReference>
<reference evidence="7 8" key="1">
    <citation type="journal article" date="2016" name="Int. J. Syst. Evol. Microbiol.">
        <title>Pontibacter aydingkolensis sp. nov., isolated from soil of a salt lake.</title>
        <authorList>
            <person name="Osman G."/>
            <person name="Zhang T."/>
            <person name="Lou K."/>
            <person name="Gao Y."/>
            <person name="Chang W."/>
            <person name="Lin Q."/>
            <person name="Yang H.M."/>
            <person name="Huo X.D."/>
            <person name="Wang N."/>
        </authorList>
    </citation>
    <scope>NUCLEOTIDE SEQUENCE [LARGE SCALE GENOMIC DNA]</scope>
    <source>
        <strain evidence="7 8">KACC 19255</strain>
    </source>
</reference>
<dbReference type="EMBL" id="JAHYXK010000006">
    <property type="protein sequence ID" value="MBW7467166.1"/>
    <property type="molecule type" value="Genomic_DNA"/>
</dbReference>
<feature type="domain" description="GH26" evidence="6">
    <location>
        <begin position="281"/>
        <end position="581"/>
    </location>
</feature>
<feature type="active site" description="Nucleophile" evidence="4">
    <location>
        <position position="514"/>
    </location>
</feature>
<keyword evidence="5" id="KW-0472">Membrane</keyword>
<dbReference type="RefSeq" id="WP_219877055.1">
    <property type="nucleotide sequence ID" value="NZ_JAHYXK010000006.1"/>
</dbReference>